<reference evidence="8 9" key="1">
    <citation type="submission" date="2016-11" db="EMBL/GenBank/DDBJ databases">
        <authorList>
            <person name="Jaros S."/>
            <person name="Januszkiewicz K."/>
            <person name="Wedrychowicz H."/>
        </authorList>
    </citation>
    <scope>NUCLEOTIDE SEQUENCE [LARGE SCALE GENOMIC DNA]</scope>
    <source>
        <strain evidence="8 9">DSM 22153</strain>
    </source>
</reference>
<dbReference type="PANTHER" id="PTHR34584">
    <property type="entry name" value="NA(+)/H(+) ANTIPORTER SUBUNIT E1"/>
    <property type="match status" value="1"/>
</dbReference>
<dbReference type="STRING" id="735517.SAMN05444272_1079"/>
<evidence type="ECO:0000256" key="1">
    <source>
        <dbReference type="ARBA" id="ARBA00004651"/>
    </source>
</evidence>
<sequence length="158" mass="17311">MSGLFLINILMALSWAAVTGSFSVVNLAFGFALSLAALFLIREQVGTTASFQRAGKVVSLAILFVYELVLSAWRVARIVIRPKIELQPGIIAYPLTVTGDFEITLLANLITLTPGTLSVDVSEDRKTLFVHCIDVPDPQGTIDDIKNGFERKILEVFR</sequence>
<evidence type="ECO:0000256" key="2">
    <source>
        <dbReference type="ARBA" id="ARBA00006228"/>
    </source>
</evidence>
<dbReference type="Pfam" id="PF01899">
    <property type="entry name" value="MNHE"/>
    <property type="match status" value="1"/>
</dbReference>
<evidence type="ECO:0000256" key="5">
    <source>
        <dbReference type="ARBA" id="ARBA00022989"/>
    </source>
</evidence>
<keyword evidence="6 7" id="KW-0472">Membrane</keyword>
<keyword evidence="9" id="KW-1185">Reference proteome</keyword>
<dbReference type="RefSeq" id="WP_073009748.1">
    <property type="nucleotide sequence ID" value="NZ_FRBW01000001.1"/>
</dbReference>
<dbReference type="PIRSF" id="PIRSF019239">
    <property type="entry name" value="MrpE"/>
    <property type="match status" value="1"/>
</dbReference>
<dbReference type="OrthoDB" id="9807187at2"/>
<proteinExistence type="inferred from homology"/>
<comment type="similarity">
    <text evidence="2">Belongs to the CPA3 antiporters (TC 2.A.63) subunit E family.</text>
</comment>
<dbReference type="EMBL" id="FRBW01000001">
    <property type="protein sequence ID" value="SHL62764.1"/>
    <property type="molecule type" value="Genomic_DNA"/>
</dbReference>
<comment type="subcellular location">
    <subcellularLocation>
        <location evidence="1">Cell membrane</location>
        <topology evidence="1">Multi-pass membrane protein</topology>
    </subcellularLocation>
</comment>
<dbReference type="NCBIfam" id="NF006519">
    <property type="entry name" value="PRK08965.1-3"/>
    <property type="match status" value="1"/>
</dbReference>
<feature type="transmembrane region" description="Helical" evidence="7">
    <location>
        <begin position="26"/>
        <end position="45"/>
    </location>
</feature>
<feature type="transmembrane region" description="Helical" evidence="7">
    <location>
        <begin position="57"/>
        <end position="76"/>
    </location>
</feature>
<protein>
    <submittedName>
        <fullName evidence="8">Multicomponent Na+:H+ antiporter subunit E</fullName>
    </submittedName>
</protein>
<gene>
    <name evidence="8" type="ORF">SAMN05444272_1079</name>
</gene>
<dbReference type="PANTHER" id="PTHR34584:SF1">
    <property type="entry name" value="NA(+)_H(+) ANTIPORTER SUBUNIT E1"/>
    <property type="match status" value="1"/>
</dbReference>
<dbReference type="GO" id="GO:0008324">
    <property type="term" value="F:monoatomic cation transmembrane transporter activity"/>
    <property type="evidence" value="ECO:0007669"/>
    <property type="project" value="InterPro"/>
</dbReference>
<evidence type="ECO:0000313" key="8">
    <source>
        <dbReference type="EMBL" id="SHL62764.1"/>
    </source>
</evidence>
<keyword evidence="3" id="KW-1003">Cell membrane</keyword>
<accession>A0A1M7C6D3</accession>
<evidence type="ECO:0000256" key="4">
    <source>
        <dbReference type="ARBA" id="ARBA00022692"/>
    </source>
</evidence>
<dbReference type="AlphaFoldDB" id="A0A1M7C6D3"/>
<dbReference type="GO" id="GO:0005886">
    <property type="term" value="C:plasma membrane"/>
    <property type="evidence" value="ECO:0007669"/>
    <property type="project" value="UniProtKB-SubCell"/>
</dbReference>
<dbReference type="InterPro" id="IPR002758">
    <property type="entry name" value="Cation_antiport_E"/>
</dbReference>
<keyword evidence="4 7" id="KW-0812">Transmembrane</keyword>
<name>A0A1M7C6D3_9HYPH</name>
<keyword evidence="5 7" id="KW-1133">Transmembrane helix</keyword>
<evidence type="ECO:0000256" key="3">
    <source>
        <dbReference type="ARBA" id="ARBA00022475"/>
    </source>
</evidence>
<evidence type="ECO:0000256" key="7">
    <source>
        <dbReference type="SAM" id="Phobius"/>
    </source>
</evidence>
<evidence type="ECO:0000313" key="9">
    <source>
        <dbReference type="Proteomes" id="UP000186002"/>
    </source>
</evidence>
<dbReference type="Proteomes" id="UP000186002">
    <property type="component" value="Unassembled WGS sequence"/>
</dbReference>
<evidence type="ECO:0000256" key="6">
    <source>
        <dbReference type="ARBA" id="ARBA00023136"/>
    </source>
</evidence>
<organism evidence="8 9">
    <name type="scientific">Roseibium suaedae</name>
    <dbReference type="NCBI Taxonomy" id="735517"/>
    <lineage>
        <taxon>Bacteria</taxon>
        <taxon>Pseudomonadati</taxon>
        <taxon>Pseudomonadota</taxon>
        <taxon>Alphaproteobacteria</taxon>
        <taxon>Hyphomicrobiales</taxon>
        <taxon>Stappiaceae</taxon>
        <taxon>Roseibium</taxon>
    </lineage>
</organism>